<keyword evidence="3" id="KW-1185">Reference proteome</keyword>
<evidence type="ECO:0000256" key="1">
    <source>
        <dbReference type="SAM" id="MobiDB-lite"/>
    </source>
</evidence>
<dbReference type="EnsemblMetazoa" id="ACUA007197-RA">
    <property type="protein sequence ID" value="ACUA007197-PA"/>
    <property type="gene ID" value="ACUA007197"/>
</dbReference>
<proteinExistence type="predicted"/>
<reference evidence="3" key="1">
    <citation type="submission" date="2013-09" db="EMBL/GenBank/DDBJ databases">
        <title>The Genome Sequence of Anopheles culicifacies species A.</title>
        <authorList>
            <consortium name="The Broad Institute Genomics Platform"/>
            <person name="Neafsey D.E."/>
            <person name="Besansky N."/>
            <person name="Howell P."/>
            <person name="Walton C."/>
            <person name="Young S.K."/>
            <person name="Zeng Q."/>
            <person name="Gargeya S."/>
            <person name="Fitzgerald M."/>
            <person name="Haas B."/>
            <person name="Abouelleil A."/>
            <person name="Allen A.W."/>
            <person name="Alvarado L."/>
            <person name="Arachchi H.M."/>
            <person name="Berlin A.M."/>
            <person name="Chapman S.B."/>
            <person name="Gainer-Dewar J."/>
            <person name="Goldberg J."/>
            <person name="Griggs A."/>
            <person name="Gujja S."/>
            <person name="Hansen M."/>
            <person name="Howarth C."/>
            <person name="Imamovic A."/>
            <person name="Ireland A."/>
            <person name="Larimer J."/>
            <person name="McCowan C."/>
            <person name="Murphy C."/>
            <person name="Pearson M."/>
            <person name="Poon T.W."/>
            <person name="Priest M."/>
            <person name="Roberts A."/>
            <person name="Saif S."/>
            <person name="Shea T."/>
            <person name="Sisk P."/>
            <person name="Sykes S."/>
            <person name="Wortman J."/>
            <person name="Nusbaum C."/>
            <person name="Birren B."/>
        </authorList>
    </citation>
    <scope>NUCLEOTIDE SEQUENCE [LARGE SCALE GENOMIC DNA]</scope>
    <source>
        <strain evidence="3">A-37</strain>
    </source>
</reference>
<dbReference type="Proteomes" id="UP000075883">
    <property type="component" value="Unassembled WGS sequence"/>
</dbReference>
<dbReference type="AlphaFoldDB" id="A0A182M1K8"/>
<organism evidence="2 3">
    <name type="scientific">Anopheles culicifacies</name>
    <dbReference type="NCBI Taxonomy" id="139723"/>
    <lineage>
        <taxon>Eukaryota</taxon>
        <taxon>Metazoa</taxon>
        <taxon>Ecdysozoa</taxon>
        <taxon>Arthropoda</taxon>
        <taxon>Hexapoda</taxon>
        <taxon>Insecta</taxon>
        <taxon>Pterygota</taxon>
        <taxon>Neoptera</taxon>
        <taxon>Endopterygota</taxon>
        <taxon>Diptera</taxon>
        <taxon>Nematocera</taxon>
        <taxon>Culicoidea</taxon>
        <taxon>Culicidae</taxon>
        <taxon>Anophelinae</taxon>
        <taxon>Anopheles</taxon>
        <taxon>culicifacies species complex</taxon>
    </lineage>
</organism>
<evidence type="ECO:0000313" key="2">
    <source>
        <dbReference type="EnsemblMetazoa" id="ACUA007197-PA"/>
    </source>
</evidence>
<evidence type="ECO:0000313" key="3">
    <source>
        <dbReference type="Proteomes" id="UP000075883"/>
    </source>
</evidence>
<name>A0A182M1K8_9DIPT</name>
<dbReference type="EMBL" id="AXCM01003129">
    <property type="status" value="NOT_ANNOTATED_CDS"/>
    <property type="molecule type" value="Genomic_DNA"/>
</dbReference>
<accession>A0A182M1K8</accession>
<protein>
    <submittedName>
        <fullName evidence="2">Uncharacterized protein</fullName>
    </submittedName>
</protein>
<reference evidence="2" key="2">
    <citation type="submission" date="2020-05" db="UniProtKB">
        <authorList>
            <consortium name="EnsemblMetazoa"/>
        </authorList>
    </citation>
    <scope>IDENTIFICATION</scope>
    <source>
        <strain evidence="2">A-37</strain>
    </source>
</reference>
<feature type="region of interest" description="Disordered" evidence="1">
    <location>
        <begin position="1"/>
        <end position="32"/>
    </location>
</feature>
<dbReference type="VEuPathDB" id="VectorBase:ACUA007197"/>
<sequence length="115" mass="12939">MDQNTHPHQGPNDDEGMLHRATDHPYTTTRTCSAPLNDTIKVNKTPQNDNPYPCAADRETFSLSRYTSRIVTWGPLAFFCLFLHISPRGAIYPLEKNPVQEGLSEPLTFDGQADH</sequence>